<dbReference type="InterPro" id="IPR006311">
    <property type="entry name" value="TAT_signal"/>
</dbReference>
<name>A0A511JBI6_9CELL</name>
<dbReference type="SUPFAM" id="SSF54909">
    <property type="entry name" value="Dimeric alpha+beta barrel"/>
    <property type="match status" value="1"/>
</dbReference>
<comment type="cofactor">
    <cofactor evidence="1">
        <name>heme b</name>
        <dbReference type="ChEBI" id="CHEBI:60344"/>
    </cofactor>
</comment>
<evidence type="ECO:0000256" key="1">
    <source>
        <dbReference type="ARBA" id="ARBA00001970"/>
    </source>
</evidence>
<feature type="domain" description="Dyp-type peroxidase C-terminal" evidence="10">
    <location>
        <begin position="207"/>
        <end position="383"/>
    </location>
</feature>
<dbReference type="OrthoDB" id="9781066at2"/>
<organism evidence="11 12">
    <name type="scientific">Cellulomonas composti</name>
    <dbReference type="NCBI Taxonomy" id="266130"/>
    <lineage>
        <taxon>Bacteria</taxon>
        <taxon>Bacillati</taxon>
        <taxon>Actinomycetota</taxon>
        <taxon>Actinomycetes</taxon>
        <taxon>Micrococcales</taxon>
        <taxon>Cellulomonadaceae</taxon>
        <taxon>Cellulomonas</taxon>
    </lineage>
</organism>
<evidence type="ECO:0000256" key="4">
    <source>
        <dbReference type="ARBA" id="ARBA00022723"/>
    </source>
</evidence>
<dbReference type="InterPro" id="IPR006314">
    <property type="entry name" value="Dyp_peroxidase"/>
</dbReference>
<evidence type="ECO:0000259" key="10">
    <source>
        <dbReference type="Pfam" id="PF20628"/>
    </source>
</evidence>
<keyword evidence="6" id="KW-0560">Oxidoreductase</keyword>
<dbReference type="PROSITE" id="PS51404">
    <property type="entry name" value="DYP_PEROXIDASE"/>
    <property type="match status" value="1"/>
</dbReference>
<keyword evidence="12" id="KW-1185">Reference proteome</keyword>
<dbReference type="NCBIfam" id="TIGR01413">
    <property type="entry name" value="Dyp_perox_fam"/>
    <property type="match status" value="1"/>
</dbReference>
<dbReference type="GO" id="GO:0046872">
    <property type="term" value="F:metal ion binding"/>
    <property type="evidence" value="ECO:0007669"/>
    <property type="project" value="UniProtKB-KW"/>
</dbReference>
<dbReference type="PROSITE" id="PS51318">
    <property type="entry name" value="TAT"/>
    <property type="match status" value="1"/>
</dbReference>
<evidence type="ECO:0000256" key="5">
    <source>
        <dbReference type="ARBA" id="ARBA00022729"/>
    </source>
</evidence>
<protein>
    <submittedName>
        <fullName evidence="11">Iron-dependent peroxidase</fullName>
    </submittedName>
</protein>
<evidence type="ECO:0000256" key="7">
    <source>
        <dbReference type="ARBA" id="ARBA00023004"/>
    </source>
</evidence>
<dbReference type="RefSeq" id="WP_146842972.1">
    <property type="nucleotide sequence ID" value="NZ_BJWG01000008.1"/>
</dbReference>
<gene>
    <name evidence="11" type="ORF">CCO02nite_19820</name>
</gene>
<dbReference type="GO" id="GO:0004601">
    <property type="term" value="F:peroxidase activity"/>
    <property type="evidence" value="ECO:0007669"/>
    <property type="project" value="UniProtKB-KW"/>
</dbReference>
<keyword evidence="7" id="KW-0408">Iron</keyword>
<keyword evidence="3" id="KW-0349">Heme</keyword>
<dbReference type="GO" id="GO:0020037">
    <property type="term" value="F:heme binding"/>
    <property type="evidence" value="ECO:0007669"/>
    <property type="project" value="InterPro"/>
</dbReference>
<dbReference type="PANTHER" id="PTHR30521:SF4">
    <property type="entry name" value="DEFERROCHELATASE"/>
    <property type="match status" value="1"/>
</dbReference>
<comment type="similarity">
    <text evidence="8">Belongs to the DyP-type peroxidase family.</text>
</comment>
<dbReference type="EMBL" id="BJWG01000008">
    <property type="protein sequence ID" value="GEL95324.1"/>
    <property type="molecule type" value="Genomic_DNA"/>
</dbReference>
<feature type="region of interest" description="Disordered" evidence="9">
    <location>
        <begin position="36"/>
        <end position="70"/>
    </location>
</feature>
<keyword evidence="2 11" id="KW-0575">Peroxidase</keyword>
<dbReference type="Proteomes" id="UP000321720">
    <property type="component" value="Unassembled WGS sequence"/>
</dbReference>
<proteinExistence type="inferred from homology"/>
<dbReference type="Pfam" id="PF20628">
    <property type="entry name" value="Dyp_perox_C"/>
    <property type="match status" value="1"/>
</dbReference>
<comment type="caution">
    <text evidence="11">The sequence shown here is derived from an EMBL/GenBank/DDBJ whole genome shotgun (WGS) entry which is preliminary data.</text>
</comment>
<evidence type="ECO:0000313" key="12">
    <source>
        <dbReference type="Proteomes" id="UP000321720"/>
    </source>
</evidence>
<evidence type="ECO:0000256" key="6">
    <source>
        <dbReference type="ARBA" id="ARBA00023002"/>
    </source>
</evidence>
<evidence type="ECO:0000256" key="8">
    <source>
        <dbReference type="ARBA" id="ARBA00025737"/>
    </source>
</evidence>
<evidence type="ECO:0000256" key="9">
    <source>
        <dbReference type="SAM" id="MobiDB-lite"/>
    </source>
</evidence>
<dbReference type="AlphaFoldDB" id="A0A511JBI6"/>
<evidence type="ECO:0000256" key="3">
    <source>
        <dbReference type="ARBA" id="ARBA00022617"/>
    </source>
</evidence>
<dbReference type="GO" id="GO:0005829">
    <property type="term" value="C:cytosol"/>
    <property type="evidence" value="ECO:0007669"/>
    <property type="project" value="TreeGrafter"/>
</dbReference>
<keyword evidence="5" id="KW-0732">Signal</keyword>
<dbReference type="InterPro" id="IPR011008">
    <property type="entry name" value="Dimeric_a/b-barrel"/>
</dbReference>
<evidence type="ECO:0000256" key="2">
    <source>
        <dbReference type="ARBA" id="ARBA00022559"/>
    </source>
</evidence>
<dbReference type="PANTHER" id="PTHR30521">
    <property type="entry name" value="DEFERROCHELATASE/PEROXIDASE"/>
    <property type="match status" value="1"/>
</dbReference>
<sequence length="396" mass="40645">MTESQGLSRRALLAGAGTLVAGAGIATIATSAVTVRDTTTGSEGGTGPGASLDGARREVEPAGSTQAGVARPTTPAAHALFATFALPDLTSLRADLAALGRAVLATVRDSGDLLPDGRGDLTVTIGLGPRPLASVDPSLPGATPMPDFVGDDAIPSERRDPDLLVAVAASDATMLRALLDRVTSAVPGLVAGWTQHGFRAPGTGTVARNPLGYLDGIIVPDTTAELAENVWITQGALAGATVCVLRRLRLDSRAFLALEVPARDATIGRGADGVPLSGGSPTSQVDLDAKTPEGEYLVPARAHARAAHPSFTGSPLMLRRGYAFDDGEVDGPAGRIADAGLLFACYQRTLDTFVRTQQRLDETDDLMAYATPTGSASFLVLPGYDDTRPLGDALFA</sequence>
<dbReference type="InterPro" id="IPR048328">
    <property type="entry name" value="Dyp_perox_C"/>
</dbReference>
<accession>A0A511JBI6</accession>
<reference evidence="11 12" key="1">
    <citation type="submission" date="2019-07" db="EMBL/GenBank/DDBJ databases">
        <title>Whole genome shotgun sequence of Cellulomonas composti NBRC 100758.</title>
        <authorList>
            <person name="Hosoyama A."/>
            <person name="Uohara A."/>
            <person name="Ohji S."/>
            <person name="Ichikawa N."/>
        </authorList>
    </citation>
    <scope>NUCLEOTIDE SEQUENCE [LARGE SCALE GENOMIC DNA]</scope>
    <source>
        <strain evidence="11 12">NBRC 100758</strain>
    </source>
</reference>
<evidence type="ECO:0000313" key="11">
    <source>
        <dbReference type="EMBL" id="GEL95324.1"/>
    </source>
</evidence>
<keyword evidence="4" id="KW-0479">Metal-binding</keyword>